<organism evidence="2">
    <name type="scientific">marine sediment metagenome</name>
    <dbReference type="NCBI Taxonomy" id="412755"/>
    <lineage>
        <taxon>unclassified sequences</taxon>
        <taxon>metagenomes</taxon>
        <taxon>ecological metagenomes</taxon>
    </lineage>
</organism>
<gene>
    <name evidence="2" type="ORF">LCGC14_1358780</name>
</gene>
<feature type="region of interest" description="Disordered" evidence="1">
    <location>
        <begin position="88"/>
        <end position="112"/>
    </location>
</feature>
<reference evidence="2" key="1">
    <citation type="journal article" date="2015" name="Nature">
        <title>Complex archaea that bridge the gap between prokaryotes and eukaryotes.</title>
        <authorList>
            <person name="Spang A."/>
            <person name="Saw J.H."/>
            <person name="Jorgensen S.L."/>
            <person name="Zaremba-Niedzwiedzka K."/>
            <person name="Martijn J."/>
            <person name="Lind A.E."/>
            <person name="van Eijk R."/>
            <person name="Schleper C."/>
            <person name="Guy L."/>
            <person name="Ettema T.J."/>
        </authorList>
    </citation>
    <scope>NUCLEOTIDE SEQUENCE</scope>
</reference>
<feature type="compositionally biased region" description="Basic residues" evidence="1">
    <location>
        <begin position="98"/>
        <end position="112"/>
    </location>
</feature>
<evidence type="ECO:0000313" key="2">
    <source>
        <dbReference type="EMBL" id="KKM78556.1"/>
    </source>
</evidence>
<proteinExistence type="predicted"/>
<evidence type="ECO:0000256" key="1">
    <source>
        <dbReference type="SAM" id="MobiDB-lite"/>
    </source>
</evidence>
<dbReference type="AlphaFoldDB" id="A0A0F9KUS1"/>
<dbReference type="EMBL" id="LAZR01008476">
    <property type="protein sequence ID" value="KKM78556.1"/>
    <property type="molecule type" value="Genomic_DNA"/>
</dbReference>
<sequence length="112" mass="12756">MAANIRYQGKFRPGEKVAIASGLIRKHRVALDIPLAPDRPRTVVAVEYDRQLKRNIYILGSNSRGGCTGEPASDGYRRFGFRSFQLRPWHVKGSPGRPARKRRRSRRKGARL</sequence>
<accession>A0A0F9KUS1</accession>
<protein>
    <submittedName>
        <fullName evidence="2">Uncharacterized protein</fullName>
    </submittedName>
</protein>
<name>A0A0F9KUS1_9ZZZZ</name>
<comment type="caution">
    <text evidence="2">The sequence shown here is derived from an EMBL/GenBank/DDBJ whole genome shotgun (WGS) entry which is preliminary data.</text>
</comment>